<dbReference type="GO" id="GO:0065002">
    <property type="term" value="P:intracellular protein transmembrane transport"/>
    <property type="evidence" value="ECO:0007669"/>
    <property type="project" value="UniProtKB-UniRule"/>
</dbReference>
<dbReference type="SMART" id="SM00957">
    <property type="entry name" value="SecA_DEAD"/>
    <property type="match status" value="1"/>
</dbReference>
<dbReference type="PROSITE" id="PS01312">
    <property type="entry name" value="SECA"/>
    <property type="match status" value="1"/>
</dbReference>
<keyword evidence="19" id="KW-1185">Reference proteome</keyword>
<dbReference type="Pfam" id="PF01043">
    <property type="entry name" value="SecA_PP_bind"/>
    <property type="match status" value="1"/>
</dbReference>
<dbReference type="Gene3D" id="3.90.1440.10">
    <property type="entry name" value="SecA, preprotein cross-linking domain"/>
    <property type="match status" value="1"/>
</dbReference>
<dbReference type="PROSITE" id="PS51192">
    <property type="entry name" value="HELICASE_ATP_BIND_1"/>
    <property type="match status" value="1"/>
</dbReference>
<dbReference type="STRING" id="33036.HMPREF3200_00559"/>
<dbReference type="AlphaFoldDB" id="A0A133KGX0"/>
<dbReference type="InterPro" id="IPR014018">
    <property type="entry name" value="SecA_motor_DEAD"/>
</dbReference>
<dbReference type="GO" id="GO:0031522">
    <property type="term" value="C:cell envelope Sec protein transport complex"/>
    <property type="evidence" value="ECO:0007669"/>
    <property type="project" value="TreeGrafter"/>
</dbReference>
<dbReference type="PROSITE" id="PS51196">
    <property type="entry name" value="SECA_MOTOR_DEAD"/>
    <property type="match status" value="1"/>
</dbReference>
<dbReference type="PANTHER" id="PTHR30612">
    <property type="entry name" value="SECA INNER MEMBRANE COMPONENT OF SEC PROTEIN SECRETION SYSTEM"/>
    <property type="match status" value="1"/>
</dbReference>
<comment type="catalytic activity">
    <reaction evidence="12">
        <text>ATP + H2O + cellular proteinSide 1 = ADP + phosphate + cellular proteinSide 2.</text>
        <dbReference type="EC" id="7.4.2.8"/>
    </reaction>
</comment>
<dbReference type="CDD" id="cd18803">
    <property type="entry name" value="SF2_C_secA"/>
    <property type="match status" value="1"/>
</dbReference>
<evidence type="ECO:0000259" key="15">
    <source>
        <dbReference type="PROSITE" id="PS51192"/>
    </source>
</evidence>
<dbReference type="InterPro" id="IPR044722">
    <property type="entry name" value="SecA_SF2_C"/>
</dbReference>
<dbReference type="Gene3D" id="1.10.3060.10">
    <property type="entry name" value="Helical scaffold and wing domains of SecA"/>
    <property type="match status" value="1"/>
</dbReference>
<feature type="domain" description="SecA family profile" evidence="17">
    <location>
        <begin position="3"/>
        <end position="650"/>
    </location>
</feature>
<feature type="binding site" evidence="12">
    <location>
        <position position="515"/>
    </location>
    <ligand>
        <name>ATP</name>
        <dbReference type="ChEBI" id="CHEBI:30616"/>
    </ligand>
</feature>
<dbReference type="InterPro" id="IPR011116">
    <property type="entry name" value="SecA_Wing/Scaffold"/>
</dbReference>
<comment type="subunit">
    <text evidence="12">Monomer and homodimer. Part of the essential Sec protein translocation apparatus which comprises SecA, SecYEG and auxiliary proteins SecDF. Other proteins may also be involved.</text>
</comment>
<keyword evidence="6 12" id="KW-0547">Nucleotide-binding</keyword>
<evidence type="ECO:0000313" key="18">
    <source>
        <dbReference type="EMBL" id="KWZ78694.1"/>
    </source>
</evidence>
<dbReference type="FunFam" id="3.40.50.300:FF:000334">
    <property type="entry name" value="Protein translocase subunit SecA"/>
    <property type="match status" value="1"/>
</dbReference>
<dbReference type="InterPro" id="IPR020937">
    <property type="entry name" value="SecA_CS"/>
</dbReference>
<dbReference type="InterPro" id="IPR014001">
    <property type="entry name" value="Helicase_ATP-bd"/>
</dbReference>
<evidence type="ECO:0000256" key="3">
    <source>
        <dbReference type="ARBA" id="ARBA00022448"/>
    </source>
</evidence>
<organism evidence="18 19">
    <name type="scientific">Anaerococcus tetradius</name>
    <dbReference type="NCBI Taxonomy" id="33036"/>
    <lineage>
        <taxon>Bacteria</taxon>
        <taxon>Bacillati</taxon>
        <taxon>Bacillota</taxon>
        <taxon>Tissierellia</taxon>
        <taxon>Tissierellales</taxon>
        <taxon>Peptoniphilaceae</taxon>
        <taxon>Anaerococcus</taxon>
    </lineage>
</organism>
<dbReference type="NCBIfam" id="TIGR00963">
    <property type="entry name" value="secA"/>
    <property type="match status" value="1"/>
</dbReference>
<reference evidence="19" key="1">
    <citation type="submission" date="2016-01" db="EMBL/GenBank/DDBJ databases">
        <authorList>
            <person name="Mitreva M."/>
            <person name="Pepin K.H."/>
            <person name="Mihindukulasuriya K.A."/>
            <person name="Fulton R."/>
            <person name="Fronick C."/>
            <person name="O'Laughlin M."/>
            <person name="Miner T."/>
            <person name="Herter B."/>
            <person name="Rosa B.A."/>
            <person name="Cordes M."/>
            <person name="Tomlinson C."/>
            <person name="Wollam A."/>
            <person name="Palsikar V.B."/>
            <person name="Mardis E.R."/>
            <person name="Wilson R.K."/>
        </authorList>
    </citation>
    <scope>NUCLEOTIDE SEQUENCE [LARGE SCALE GENOMIC DNA]</scope>
    <source>
        <strain evidence="19">MJR8151</strain>
    </source>
</reference>
<evidence type="ECO:0000259" key="17">
    <source>
        <dbReference type="PROSITE" id="PS51196"/>
    </source>
</evidence>
<dbReference type="InterPro" id="IPR011115">
    <property type="entry name" value="SecA_DEAD"/>
</dbReference>
<feature type="domain" description="Helicase C-terminal" evidence="16">
    <location>
        <begin position="440"/>
        <end position="649"/>
    </location>
</feature>
<keyword evidence="10 12" id="KW-0811">Translocation</keyword>
<dbReference type="Proteomes" id="UP000070383">
    <property type="component" value="Unassembled WGS sequence"/>
</dbReference>
<accession>A0A133KGX0</accession>
<evidence type="ECO:0000256" key="7">
    <source>
        <dbReference type="ARBA" id="ARBA00022840"/>
    </source>
</evidence>
<sequence length="911" mass="104143">MNNLALFNFFKSFSQKEIDQNMKLVDQILALDEKMQELTDIQLQGKTSEFKQRLAQGETVDDLLVEAFAVVREASFRVLGMKHYPVQLLGGIVLHNGQIAEMKTGEGKTLVATLPAYLNALTGRGVHVVTVNDYLAKRDQEWMGKVHTFLGLSVGCIIYGLTNSERKKNYQADITYGTNNQFGFDYLRDNMVTYKDDMVQRDLHYAIVDEVDSILIDEARTPLIISGQGDESTDTYVKANEFIQTLEGRILDPNEDADIDPFDREFKVEDVDFLVDEKRKTSNLTEKGTAKAEKFFGIDNLSDTNNIELAHYINNALKANTTMTRDIDYVVNHGEVEIVDEFTGRIMQGRRFSDGLHQAIEAKEGVEVKAESKTLATITFQNYFRMYDKLSGMTGTAKTEEDEFSEIYKLDVVEIPTNRPVQRKDDVDYVYINERGKFNAIIDEINRVHATGQPILVGTISIEASERLSAELKKAGITHTVLNAKNHEREADIVAQAGRLNQVTIATNMAGRGTDIMLGGNVDHMAMSRLKREGVSEEVLEQVDSFAETSDQEVLDARKKYRHYKDIYRPEIKAEAEKVKAVGGLYIIGSERHESRRIDNQLRGRSGRQGDPGKSRFFISLEDDLIRLNGGEAVAKFVEKYNYDENEPIVSRLVTKSVERAQTRVEANNFATRKRVLQYDDVMNKQRTIIYNERKEVLYGQNMKETIIAMIKDVIANAVYTFTNPEVKPENWEMTALLNYLHGLAIPVASLHFENINSYSQQDLIDYITDATLAKYEDKESSFGPDNMREVERVILLRVIDQKWMDHIDAMDQMRKEIGVRAMGQEDPVRAYTNEGFDMYEDMTRSIQEDTVKYMLSVEIRQNIERKQVLKPSEEHLEDINDDKSDENLEGLNRAERRRLEREAKKTNVKN</sequence>
<comment type="subcellular location">
    <subcellularLocation>
        <location evidence="12">Cell membrane</location>
        <topology evidence="12">Peripheral membrane protein</topology>
        <orientation evidence="12">Cytoplasmic side</orientation>
    </subcellularLocation>
    <subcellularLocation>
        <location evidence="12">Cytoplasm</location>
    </subcellularLocation>
    <subcellularLocation>
        <location evidence="1">Membrane</location>
        <topology evidence="1">Peripheral membrane protein</topology>
    </subcellularLocation>
    <text evidence="12">Distribution is 50-50.</text>
</comment>
<name>A0A133KGX0_9FIRM</name>
<dbReference type="GO" id="GO:0043952">
    <property type="term" value="P:protein transport by the Sec complex"/>
    <property type="evidence" value="ECO:0007669"/>
    <property type="project" value="UniProtKB-ARBA"/>
</dbReference>
<dbReference type="SUPFAM" id="SSF52540">
    <property type="entry name" value="P-loop containing nucleoside triphosphate hydrolases"/>
    <property type="match status" value="2"/>
</dbReference>
<dbReference type="SUPFAM" id="SSF81886">
    <property type="entry name" value="Helical scaffold and wing domains of SecA"/>
    <property type="match status" value="1"/>
</dbReference>
<evidence type="ECO:0000256" key="9">
    <source>
        <dbReference type="ARBA" id="ARBA00022967"/>
    </source>
</evidence>
<dbReference type="NCBIfam" id="NF009538">
    <property type="entry name" value="PRK12904.1"/>
    <property type="match status" value="1"/>
</dbReference>
<feature type="binding site" evidence="12">
    <location>
        <begin position="105"/>
        <end position="109"/>
    </location>
    <ligand>
        <name>ATP</name>
        <dbReference type="ChEBI" id="CHEBI:30616"/>
    </ligand>
</feature>
<dbReference type="InterPro" id="IPR001650">
    <property type="entry name" value="Helicase_C-like"/>
</dbReference>
<dbReference type="InterPro" id="IPR011130">
    <property type="entry name" value="SecA_preprotein_X-link_dom"/>
</dbReference>
<keyword evidence="7 12" id="KW-0067">ATP-binding</keyword>
<dbReference type="PRINTS" id="PR00906">
    <property type="entry name" value="SECA"/>
</dbReference>
<evidence type="ECO:0000256" key="4">
    <source>
        <dbReference type="ARBA" id="ARBA00022475"/>
    </source>
</evidence>
<dbReference type="SUPFAM" id="SSF81767">
    <property type="entry name" value="Pre-protein crosslinking domain of SecA"/>
    <property type="match status" value="1"/>
</dbReference>
<dbReference type="GO" id="GO:0005886">
    <property type="term" value="C:plasma membrane"/>
    <property type="evidence" value="ECO:0007669"/>
    <property type="project" value="UniProtKB-SubCell"/>
</dbReference>
<dbReference type="FunFam" id="3.40.50.300:FF:000113">
    <property type="entry name" value="Preprotein translocase subunit SecA"/>
    <property type="match status" value="1"/>
</dbReference>
<evidence type="ECO:0000256" key="1">
    <source>
        <dbReference type="ARBA" id="ARBA00004170"/>
    </source>
</evidence>
<dbReference type="SMART" id="SM00958">
    <property type="entry name" value="SecA_PP_bind"/>
    <property type="match status" value="1"/>
</dbReference>
<feature type="domain" description="Helicase ATP-binding" evidence="15">
    <location>
        <begin position="89"/>
        <end position="247"/>
    </location>
</feature>
<dbReference type="EMBL" id="LRPM01000020">
    <property type="protein sequence ID" value="KWZ78694.1"/>
    <property type="molecule type" value="Genomic_DNA"/>
</dbReference>
<dbReference type="GO" id="GO:0005524">
    <property type="term" value="F:ATP binding"/>
    <property type="evidence" value="ECO:0007669"/>
    <property type="project" value="UniProtKB-UniRule"/>
</dbReference>
<keyword evidence="8 12" id="KW-0653">Protein transport</keyword>
<dbReference type="GO" id="GO:0006605">
    <property type="term" value="P:protein targeting"/>
    <property type="evidence" value="ECO:0007669"/>
    <property type="project" value="UniProtKB-UniRule"/>
</dbReference>
<dbReference type="GO" id="GO:0017038">
    <property type="term" value="P:protein import"/>
    <property type="evidence" value="ECO:0007669"/>
    <property type="project" value="InterPro"/>
</dbReference>
<dbReference type="PANTHER" id="PTHR30612:SF0">
    <property type="entry name" value="CHLOROPLAST PROTEIN-TRANSPORTING ATPASE"/>
    <property type="match status" value="1"/>
</dbReference>
<dbReference type="CDD" id="cd17928">
    <property type="entry name" value="DEXDc_SecA"/>
    <property type="match status" value="1"/>
</dbReference>
<keyword evidence="9 12" id="KW-1278">Translocase</keyword>
<keyword evidence="4 12" id="KW-1003">Cell membrane</keyword>
<evidence type="ECO:0000256" key="11">
    <source>
        <dbReference type="ARBA" id="ARBA00023136"/>
    </source>
</evidence>
<dbReference type="Pfam" id="PF07516">
    <property type="entry name" value="SecA_SW"/>
    <property type="match status" value="1"/>
</dbReference>
<keyword evidence="3 12" id="KW-0813">Transport</keyword>
<evidence type="ECO:0000256" key="5">
    <source>
        <dbReference type="ARBA" id="ARBA00022490"/>
    </source>
</evidence>
<evidence type="ECO:0000256" key="13">
    <source>
        <dbReference type="RuleBase" id="RU003874"/>
    </source>
</evidence>
<keyword evidence="5 12" id="KW-0963">Cytoplasm</keyword>
<dbReference type="Gene3D" id="3.40.50.300">
    <property type="entry name" value="P-loop containing nucleotide triphosphate hydrolases"/>
    <property type="match status" value="2"/>
</dbReference>
<dbReference type="GO" id="GO:0005829">
    <property type="term" value="C:cytosol"/>
    <property type="evidence" value="ECO:0007669"/>
    <property type="project" value="TreeGrafter"/>
</dbReference>
<feature type="region of interest" description="Disordered" evidence="14">
    <location>
        <begin position="875"/>
        <end position="911"/>
    </location>
</feature>
<evidence type="ECO:0000256" key="8">
    <source>
        <dbReference type="ARBA" id="ARBA00022927"/>
    </source>
</evidence>
<dbReference type="InterPro" id="IPR036670">
    <property type="entry name" value="SecA_X-link_sf"/>
</dbReference>
<dbReference type="InterPro" id="IPR000185">
    <property type="entry name" value="SecA"/>
</dbReference>
<evidence type="ECO:0000256" key="10">
    <source>
        <dbReference type="ARBA" id="ARBA00023010"/>
    </source>
</evidence>
<evidence type="ECO:0000256" key="12">
    <source>
        <dbReference type="HAMAP-Rule" id="MF_01382"/>
    </source>
</evidence>
<comment type="caution">
    <text evidence="18">The sequence shown here is derived from an EMBL/GenBank/DDBJ whole genome shotgun (WGS) entry which is preliminary data.</text>
</comment>
<dbReference type="Pfam" id="PF21090">
    <property type="entry name" value="P-loop_SecA"/>
    <property type="match status" value="1"/>
</dbReference>
<gene>
    <name evidence="12" type="primary">secA</name>
    <name evidence="18" type="ORF">HMPREF3200_00559</name>
</gene>
<dbReference type="FunFam" id="3.90.1440.10:FF:000002">
    <property type="entry name" value="Protein translocase subunit SecA"/>
    <property type="match status" value="1"/>
</dbReference>
<dbReference type="GO" id="GO:0008564">
    <property type="term" value="F:protein-exporting ATPase activity"/>
    <property type="evidence" value="ECO:0007669"/>
    <property type="project" value="UniProtKB-EC"/>
</dbReference>
<feature type="binding site" evidence="12">
    <location>
        <position position="87"/>
    </location>
    <ligand>
        <name>ATP</name>
        <dbReference type="ChEBI" id="CHEBI:30616"/>
    </ligand>
</feature>
<protein>
    <recommendedName>
        <fullName evidence="12 13">Protein translocase subunit SecA</fullName>
        <ecNumber evidence="12">7.4.2.8</ecNumber>
    </recommendedName>
</protein>
<dbReference type="PROSITE" id="PS51194">
    <property type="entry name" value="HELICASE_CTER"/>
    <property type="match status" value="1"/>
</dbReference>
<evidence type="ECO:0000313" key="19">
    <source>
        <dbReference type="Proteomes" id="UP000070383"/>
    </source>
</evidence>
<dbReference type="Pfam" id="PF07517">
    <property type="entry name" value="SecA_DEAD"/>
    <property type="match status" value="1"/>
</dbReference>
<dbReference type="HAMAP" id="MF_01382">
    <property type="entry name" value="SecA"/>
    <property type="match status" value="1"/>
</dbReference>
<dbReference type="InterPro" id="IPR027417">
    <property type="entry name" value="P-loop_NTPase"/>
</dbReference>
<evidence type="ECO:0000256" key="6">
    <source>
        <dbReference type="ARBA" id="ARBA00022741"/>
    </source>
</evidence>
<dbReference type="InterPro" id="IPR036266">
    <property type="entry name" value="SecA_Wing/Scaffold_sf"/>
</dbReference>
<evidence type="ECO:0000256" key="14">
    <source>
        <dbReference type="SAM" id="MobiDB-lite"/>
    </source>
</evidence>
<comment type="function">
    <text evidence="12">Part of the Sec protein translocase complex. Interacts with the SecYEG preprotein conducting channel. Has a central role in coupling the hydrolysis of ATP to the transfer of proteins into and across the cell membrane, serving as an ATP-driven molecular motor driving the stepwise translocation of polypeptide chains across the membrane.</text>
</comment>
<evidence type="ECO:0000259" key="16">
    <source>
        <dbReference type="PROSITE" id="PS51194"/>
    </source>
</evidence>
<evidence type="ECO:0000256" key="2">
    <source>
        <dbReference type="ARBA" id="ARBA00007650"/>
    </source>
</evidence>
<comment type="similarity">
    <text evidence="2 12 13">Belongs to the SecA family.</text>
</comment>
<dbReference type="EC" id="7.4.2.8" evidence="12"/>
<keyword evidence="11 12" id="KW-0472">Membrane</keyword>
<proteinExistence type="inferred from homology"/>
<dbReference type="PATRIC" id="fig|33036.3.peg.556"/>